<dbReference type="EC" id="3.2.1.22" evidence="10"/>
<dbReference type="Gene3D" id="2.60.40.10">
    <property type="entry name" value="Immunoglobulins"/>
    <property type="match status" value="1"/>
</dbReference>
<keyword evidence="6 10" id="KW-0378">Hydrolase</keyword>
<dbReference type="GO" id="GO:0005975">
    <property type="term" value="P:carbohydrate metabolic process"/>
    <property type="evidence" value="ECO:0007669"/>
    <property type="project" value="InterPro"/>
</dbReference>
<dbReference type="InterPro" id="IPR013783">
    <property type="entry name" value="Ig-like_fold"/>
</dbReference>
<evidence type="ECO:0000256" key="9">
    <source>
        <dbReference type="ARBA" id="ARBA00023295"/>
    </source>
</evidence>
<keyword evidence="9 10" id="KW-0326">Glycosidase</keyword>
<comment type="catalytic activity">
    <reaction evidence="10">
        <text>Hydrolysis of terminal, non-reducing alpha-D-galactose residues in alpha-D-galactosides, including galactose oligosaccharides, galactomannans and galactolipids.</text>
        <dbReference type="EC" id="3.2.1.22"/>
    </reaction>
</comment>
<keyword evidence="8" id="KW-0325">Glycoprotein</keyword>
<evidence type="ECO:0000256" key="8">
    <source>
        <dbReference type="ARBA" id="ARBA00023180"/>
    </source>
</evidence>
<evidence type="ECO:0000256" key="10">
    <source>
        <dbReference type="RuleBase" id="RU361168"/>
    </source>
</evidence>
<evidence type="ECO:0000256" key="5">
    <source>
        <dbReference type="ARBA" id="ARBA00022734"/>
    </source>
</evidence>
<organism evidence="14 15">
    <name type="scientific">Flexivirga caeni</name>
    <dbReference type="NCBI Taxonomy" id="2294115"/>
    <lineage>
        <taxon>Bacteria</taxon>
        <taxon>Bacillati</taxon>
        <taxon>Actinomycetota</taxon>
        <taxon>Actinomycetes</taxon>
        <taxon>Micrococcales</taxon>
        <taxon>Dermacoccaceae</taxon>
        <taxon>Flexivirga</taxon>
    </lineage>
</organism>
<dbReference type="InterPro" id="IPR041233">
    <property type="entry name" value="Melibiase_C"/>
</dbReference>
<evidence type="ECO:0000256" key="2">
    <source>
        <dbReference type="ARBA" id="ARBA00009743"/>
    </source>
</evidence>
<evidence type="ECO:0000256" key="4">
    <source>
        <dbReference type="ARBA" id="ARBA00022729"/>
    </source>
</evidence>
<dbReference type="AlphaFoldDB" id="A0A3M9MI77"/>
<dbReference type="InterPro" id="IPR002241">
    <property type="entry name" value="Glyco_hydro_27"/>
</dbReference>
<dbReference type="OrthoDB" id="9807519at2"/>
<dbReference type="InterPro" id="IPR017853">
    <property type="entry name" value="GH"/>
</dbReference>
<dbReference type="Gene3D" id="3.20.20.70">
    <property type="entry name" value="Aldolase class I"/>
    <property type="match status" value="1"/>
</dbReference>
<dbReference type="Gene3D" id="2.60.40.1180">
    <property type="entry name" value="Golgi alpha-mannosidase II"/>
    <property type="match status" value="1"/>
</dbReference>
<dbReference type="PRINTS" id="PR00740">
    <property type="entry name" value="GLHYDRLASE27"/>
</dbReference>
<keyword evidence="7 10" id="KW-1015">Disulfide bond</keyword>
<evidence type="ECO:0000256" key="1">
    <source>
        <dbReference type="ARBA" id="ARBA00004613"/>
    </source>
</evidence>
<gene>
    <name evidence="14" type="ORF">EFY87_04280</name>
</gene>
<keyword evidence="15" id="KW-1185">Reference proteome</keyword>
<dbReference type="GO" id="GO:0005576">
    <property type="term" value="C:extracellular region"/>
    <property type="evidence" value="ECO:0007669"/>
    <property type="project" value="UniProtKB-SubCell"/>
</dbReference>
<dbReference type="PROSITE" id="PS00512">
    <property type="entry name" value="ALPHA_GALACTOSIDASE"/>
    <property type="match status" value="1"/>
</dbReference>
<keyword evidence="4 11" id="KW-0732">Signal</keyword>
<dbReference type="Pfam" id="PF16499">
    <property type="entry name" value="Melibiase_2"/>
    <property type="match status" value="1"/>
</dbReference>
<dbReference type="PANTHER" id="PTHR11452">
    <property type="entry name" value="ALPHA-GALACTOSIDASE/ALPHA-N-ACETYLGALACTOSAMINIDASE"/>
    <property type="match status" value="1"/>
</dbReference>
<reference evidence="14 15" key="1">
    <citation type="submission" date="2018-11" db="EMBL/GenBank/DDBJ databases">
        <title>Draft genome of Simplicispira Flexivirga sp. BO-16.</title>
        <authorList>
            <person name="Im W.T."/>
        </authorList>
    </citation>
    <scope>NUCLEOTIDE SEQUENCE [LARGE SCALE GENOMIC DNA]</scope>
    <source>
        <strain evidence="14 15">BO-16</strain>
    </source>
</reference>
<evidence type="ECO:0000256" key="11">
    <source>
        <dbReference type="SAM" id="SignalP"/>
    </source>
</evidence>
<feature type="domain" description="Alpha galactosidase C-terminal" evidence="13">
    <location>
        <begin position="370"/>
        <end position="443"/>
    </location>
</feature>
<dbReference type="SUPFAM" id="SSF51445">
    <property type="entry name" value="(Trans)glycosidases"/>
    <property type="match status" value="1"/>
</dbReference>
<protein>
    <recommendedName>
        <fullName evidence="10">Alpha-galactosidase</fullName>
        <ecNumber evidence="10">3.2.1.22</ecNumber>
    </recommendedName>
    <alternativeName>
        <fullName evidence="10">Melibiase</fullName>
    </alternativeName>
</protein>
<dbReference type="Pfam" id="PF17801">
    <property type="entry name" value="Melibiase_C"/>
    <property type="match status" value="1"/>
</dbReference>
<dbReference type="Proteomes" id="UP000271678">
    <property type="component" value="Unassembled WGS sequence"/>
</dbReference>
<evidence type="ECO:0000256" key="6">
    <source>
        <dbReference type="ARBA" id="ARBA00022801"/>
    </source>
</evidence>
<evidence type="ECO:0000313" key="15">
    <source>
        <dbReference type="Proteomes" id="UP000271678"/>
    </source>
</evidence>
<name>A0A3M9MI77_9MICO</name>
<evidence type="ECO:0000259" key="13">
    <source>
        <dbReference type="Pfam" id="PF17801"/>
    </source>
</evidence>
<evidence type="ECO:0000313" key="14">
    <source>
        <dbReference type="EMBL" id="RNI24905.1"/>
    </source>
</evidence>
<dbReference type="GO" id="GO:0004557">
    <property type="term" value="F:alpha-galactosidase activity"/>
    <property type="evidence" value="ECO:0007669"/>
    <property type="project" value="UniProtKB-EC"/>
</dbReference>
<feature type="signal peptide" evidence="11">
    <location>
        <begin position="1"/>
        <end position="40"/>
    </location>
</feature>
<feature type="domain" description="Alpha-galactosidase NEW3" evidence="12">
    <location>
        <begin position="470"/>
        <end position="542"/>
    </location>
</feature>
<comment type="subcellular location">
    <subcellularLocation>
        <location evidence="1">Secreted</location>
    </subcellularLocation>
</comment>
<dbReference type="FunFam" id="3.20.20.70:FF:000177">
    <property type="entry name" value="Alpha-galactosidase"/>
    <property type="match status" value="1"/>
</dbReference>
<dbReference type="Pfam" id="PF10633">
    <property type="entry name" value="NPCBM_assoc"/>
    <property type="match status" value="1"/>
</dbReference>
<evidence type="ECO:0000256" key="7">
    <source>
        <dbReference type="ARBA" id="ARBA00023157"/>
    </source>
</evidence>
<comment type="caution">
    <text evidence="14">The sequence shown here is derived from an EMBL/GenBank/DDBJ whole genome shotgun (WGS) entry which is preliminary data.</text>
</comment>
<dbReference type="InterPro" id="IPR000111">
    <property type="entry name" value="Glyco_hydro_27/36_CS"/>
</dbReference>
<dbReference type="SUPFAM" id="SSF51011">
    <property type="entry name" value="Glycosyl hydrolase domain"/>
    <property type="match status" value="1"/>
</dbReference>
<accession>A0A3M9MI77</accession>
<dbReference type="InterPro" id="IPR018905">
    <property type="entry name" value="A-galactase_NEW3"/>
</dbReference>
<dbReference type="RefSeq" id="WP_123270193.1">
    <property type="nucleotide sequence ID" value="NZ_RJJQ01000002.1"/>
</dbReference>
<dbReference type="GO" id="GO:0030246">
    <property type="term" value="F:carbohydrate binding"/>
    <property type="evidence" value="ECO:0007669"/>
    <property type="project" value="UniProtKB-KW"/>
</dbReference>
<keyword evidence="5" id="KW-0430">Lectin</keyword>
<evidence type="ECO:0000259" key="12">
    <source>
        <dbReference type="Pfam" id="PF10633"/>
    </source>
</evidence>
<dbReference type="EMBL" id="RJJQ01000002">
    <property type="protein sequence ID" value="RNI24905.1"/>
    <property type="molecule type" value="Genomic_DNA"/>
</dbReference>
<dbReference type="InterPro" id="IPR013780">
    <property type="entry name" value="Glyco_hydro_b"/>
</dbReference>
<sequence>MSAPTTQSPPARQHGRTTRRVAFAGIAALALVSTPSMAMAATGSPHVQPRAIRTLAARPGNPAPSYNGLALTPPMGWNDWSYYQCNISEKLILQQAKALVDKGLAKAGYNTVTIDDCWMAKTRDAKGNLQANPTTFPHGIKYIADKVHAMGLKFGIYEDSGTATCGGYPGSWGHYTQDAKQFAAWGVDYVKLDGCNVPSVAGETSAQTYNRIYDEFSAALRATGRPMVFSDSAPAYFQGTSDWYDVIANSAKIANLWREGADTALGQQTGAEKWNAIAYNYGYNVGLGRYAGPGHWNDPDFLLTGDSGLSTTEMQSQLTLWAEMAAPLISSTDLTALSPAATKILTNRAIIAVDQDKLGVQGSIVQTGSNYDVLAKPLAGGDVAVVLFNKGNAAQKISTTADNVGVGGSGPYRMTDLVTGSKTLSSGIIAADVPAHGTVIYRVHPNAAGAALPSAASLGVTAGKVMATKPARVTVTVANDGPRAISTATVHLTVPKGWKVQPRTQTLGRIRPGQSAPVVFTVTGSKPSPGPNDDLLTATADYTSDGKQATTRGYFDVLRNVPYANLAAAYNNVGVTAGADPTPGNFDGSGNSFNAELLAGQGLTPGANVTANGFSFTWPNVAPGVADNAEAAGQLIKLTGTGSTLAFLGSGVGDQSDTVTVHYTDGSTSTGTVGFPNWSFSDPTEFGAKLAFSTMGRNTPTGLADTAYAYRIFTNTIPLDTGKTVQSVQLPNNSALHLFAWTVG</sequence>
<feature type="chain" id="PRO_5018255346" description="Alpha-galactosidase" evidence="11">
    <location>
        <begin position="41"/>
        <end position="744"/>
    </location>
</feature>
<proteinExistence type="inferred from homology"/>
<dbReference type="CDD" id="cd14792">
    <property type="entry name" value="GH27"/>
    <property type="match status" value="1"/>
</dbReference>
<evidence type="ECO:0000256" key="3">
    <source>
        <dbReference type="ARBA" id="ARBA00022525"/>
    </source>
</evidence>
<dbReference type="PANTHER" id="PTHR11452:SF91">
    <property type="entry name" value="ALPHA-GALACTOSIDASE A-RELATED"/>
    <property type="match status" value="1"/>
</dbReference>
<keyword evidence="3" id="KW-0964">Secreted</keyword>
<comment type="similarity">
    <text evidence="2 10">Belongs to the glycosyl hydrolase 27 family.</text>
</comment>
<dbReference type="InterPro" id="IPR013785">
    <property type="entry name" value="Aldolase_TIM"/>
</dbReference>